<comment type="pathway">
    <text evidence="6">Cofactor biosynthesis; coenzyme A biosynthesis.</text>
</comment>
<dbReference type="GO" id="GO:0015937">
    <property type="term" value="P:coenzyme A biosynthetic process"/>
    <property type="evidence" value="ECO:0007669"/>
    <property type="project" value="UniProtKB-UniRule"/>
</dbReference>
<dbReference type="InterPro" id="IPR007164">
    <property type="entry name" value="GTP-dep_dephospho-CoA_kin"/>
</dbReference>
<proteinExistence type="inferred from homology"/>
<gene>
    <name evidence="7" type="ORF">AKJ57_03275</name>
</gene>
<dbReference type="GO" id="GO:0016301">
    <property type="term" value="F:kinase activity"/>
    <property type="evidence" value="ECO:0007669"/>
    <property type="project" value="UniProtKB-UniRule"/>
</dbReference>
<feature type="binding site" evidence="6">
    <location>
        <position position="43"/>
    </location>
    <ligand>
        <name>GTP</name>
        <dbReference type="ChEBI" id="CHEBI:37565"/>
    </ligand>
</feature>
<dbReference type="EMBL" id="LHXJ01000033">
    <property type="protein sequence ID" value="KXA90883.1"/>
    <property type="molecule type" value="Genomic_DNA"/>
</dbReference>
<dbReference type="AlphaFoldDB" id="A0A133U9L1"/>
<feature type="binding site" evidence="6">
    <location>
        <position position="62"/>
    </location>
    <ligand>
        <name>GTP</name>
        <dbReference type="ChEBI" id="CHEBI:37565"/>
    </ligand>
</feature>
<evidence type="ECO:0000256" key="4">
    <source>
        <dbReference type="ARBA" id="ARBA00022993"/>
    </source>
</evidence>
<evidence type="ECO:0000313" key="7">
    <source>
        <dbReference type="EMBL" id="KXA90883.1"/>
    </source>
</evidence>
<dbReference type="PANTHER" id="PTHR40732">
    <property type="entry name" value="UPF0218 PROTEIN TK1697"/>
    <property type="match status" value="1"/>
</dbReference>
<accession>A0A133U9L1</accession>
<dbReference type="EC" id="2.7.1.237" evidence="6"/>
<feature type="binding site" evidence="6">
    <location>
        <position position="118"/>
    </location>
    <ligand>
        <name>GTP</name>
        <dbReference type="ChEBI" id="CHEBI:37565"/>
    </ligand>
</feature>
<dbReference type="HAMAP" id="MF_00590">
    <property type="entry name" value="Dephospho_CoA_kinase_GTP_dep"/>
    <property type="match status" value="1"/>
</dbReference>
<feature type="binding site" evidence="6">
    <location>
        <position position="44"/>
    </location>
    <ligand>
        <name>GTP</name>
        <dbReference type="ChEBI" id="CHEBI:37565"/>
    </ligand>
</feature>
<comment type="similarity">
    <text evidence="6">Belongs to the GTP-dependent DPCK family.</text>
</comment>
<keyword evidence="4 6" id="KW-0173">Coenzyme A biosynthesis</keyword>
<keyword evidence="2 6" id="KW-0547">Nucleotide-binding</keyword>
<dbReference type="GO" id="GO:0005525">
    <property type="term" value="F:GTP binding"/>
    <property type="evidence" value="ECO:0007669"/>
    <property type="project" value="UniProtKB-UniRule"/>
</dbReference>
<evidence type="ECO:0000256" key="6">
    <source>
        <dbReference type="HAMAP-Rule" id="MF_00590"/>
    </source>
</evidence>
<keyword evidence="5 6" id="KW-0342">GTP-binding</keyword>
<evidence type="ECO:0000256" key="1">
    <source>
        <dbReference type="ARBA" id="ARBA00022679"/>
    </source>
</evidence>
<sequence>MLRLPEDKRFQFKEPKGRLFKDTKKAIEYLNSLDYTQIMTVGDVVSAEFLKNGLNPDIMCVDFTVMRSPVEEEIKDIIEEYSVPQTKVENPPSHITEDLRESIRQAEPPLKIVVEGEEDLAAVPAVLYAPENSVVAYGQPREGLVLIEVSEKKKEEFSDLLSLFEEEKK</sequence>
<evidence type="ECO:0000256" key="5">
    <source>
        <dbReference type="ARBA" id="ARBA00023134"/>
    </source>
</evidence>
<keyword evidence="3 6" id="KW-0418">Kinase</keyword>
<name>A0A133U9L1_9EURY</name>
<dbReference type="UniPathway" id="UPA00241"/>
<feature type="binding site" evidence="6">
    <location>
        <position position="45"/>
    </location>
    <ligand>
        <name>GTP</name>
        <dbReference type="ChEBI" id="CHEBI:37565"/>
    </ligand>
</feature>
<comment type="catalytic activity">
    <reaction evidence="6">
        <text>3'-dephospho-CoA + GTP = GDP + CoA + H(+)</text>
        <dbReference type="Rhea" id="RHEA:61156"/>
        <dbReference type="ChEBI" id="CHEBI:15378"/>
        <dbReference type="ChEBI" id="CHEBI:37565"/>
        <dbReference type="ChEBI" id="CHEBI:57287"/>
        <dbReference type="ChEBI" id="CHEBI:57328"/>
        <dbReference type="ChEBI" id="CHEBI:58189"/>
        <dbReference type="EC" id="2.7.1.237"/>
    </reaction>
</comment>
<protein>
    <recommendedName>
        <fullName evidence="6">GTP-dependent dephospho-CoA kinase</fullName>
        <ecNumber evidence="6">2.7.1.237</ecNumber>
    </recommendedName>
    <alternativeName>
        <fullName evidence="6">Dephospho-coenzyme A kinase</fullName>
        <shortName evidence="6">DPCK</shortName>
    </alternativeName>
</protein>
<reference evidence="7 8" key="1">
    <citation type="journal article" date="2016" name="Sci. Rep.">
        <title>Metabolic traits of an uncultured archaeal lineage -MSBL1- from brine pools of the Red Sea.</title>
        <authorList>
            <person name="Mwirichia R."/>
            <person name="Alam I."/>
            <person name="Rashid M."/>
            <person name="Vinu M."/>
            <person name="Ba-Alawi W."/>
            <person name="Anthony Kamau A."/>
            <person name="Kamanda Ngugi D."/>
            <person name="Goker M."/>
            <person name="Klenk H.P."/>
            <person name="Bajic V."/>
            <person name="Stingl U."/>
        </authorList>
    </citation>
    <scope>NUCLEOTIDE SEQUENCE [LARGE SCALE GENOMIC DNA]</scope>
    <source>
        <strain evidence="7">SCGC-AAA259A05</strain>
    </source>
</reference>
<evidence type="ECO:0000256" key="3">
    <source>
        <dbReference type="ARBA" id="ARBA00022777"/>
    </source>
</evidence>
<dbReference type="PANTHER" id="PTHR40732:SF1">
    <property type="entry name" value="GTP-DEPENDENT DEPHOSPHO-COA KINASE"/>
    <property type="match status" value="1"/>
</dbReference>
<comment type="caution">
    <text evidence="7">The sequence shown here is derived from an EMBL/GenBank/DDBJ whole genome shotgun (WGS) entry which is preliminary data.</text>
</comment>
<comment type="caution">
    <text evidence="6">Lacks conserved residue(s) required for the propagation of feature annotation.</text>
</comment>
<evidence type="ECO:0000313" key="8">
    <source>
        <dbReference type="Proteomes" id="UP000070163"/>
    </source>
</evidence>
<evidence type="ECO:0000256" key="2">
    <source>
        <dbReference type="ARBA" id="ARBA00022741"/>
    </source>
</evidence>
<organism evidence="7 8">
    <name type="scientific">candidate division MSBL1 archaeon SCGC-AAA259A05</name>
    <dbReference type="NCBI Taxonomy" id="1698259"/>
    <lineage>
        <taxon>Archaea</taxon>
        <taxon>Methanobacteriati</taxon>
        <taxon>Methanobacteriota</taxon>
        <taxon>candidate division MSBL1</taxon>
    </lineage>
</organism>
<keyword evidence="1 6" id="KW-0808">Transferase</keyword>
<keyword evidence="8" id="KW-1185">Reference proteome</keyword>
<dbReference type="PIRSF" id="PIRSF006533">
    <property type="entry name" value="UCP006533"/>
    <property type="match status" value="1"/>
</dbReference>
<dbReference type="Proteomes" id="UP000070163">
    <property type="component" value="Unassembled WGS sequence"/>
</dbReference>
<comment type="function">
    <text evidence="6">Catalyzes the GTP-dependent phosphorylation of the 3'-hydroxyl group of dephosphocoenzyme A to form coenzyme A (CoA).</text>
</comment>
<dbReference type="Pfam" id="PF04019">
    <property type="entry name" value="DUF359"/>
    <property type="match status" value="1"/>
</dbReference>